<keyword evidence="2" id="KW-0614">Plasmid</keyword>
<name>A0A974SG30_9BACL</name>
<evidence type="ECO:0000256" key="1">
    <source>
        <dbReference type="SAM" id="MobiDB-lite"/>
    </source>
</evidence>
<dbReference type="AlphaFoldDB" id="A0A974SG30"/>
<geneLocation type="plasmid" evidence="2 3">
    <name>unnamed1</name>
</geneLocation>
<dbReference type="EMBL" id="CP068596">
    <property type="protein sequence ID" value="QQZ64632.1"/>
    <property type="molecule type" value="Genomic_DNA"/>
</dbReference>
<dbReference type="RefSeq" id="WP_039835508.1">
    <property type="nucleotide sequence ID" value="NZ_CP068596.1"/>
</dbReference>
<evidence type="ECO:0000313" key="2">
    <source>
        <dbReference type="EMBL" id="QQZ64632.1"/>
    </source>
</evidence>
<accession>A0A974SG30</accession>
<proteinExistence type="predicted"/>
<feature type="compositionally biased region" description="Polar residues" evidence="1">
    <location>
        <begin position="170"/>
        <end position="182"/>
    </location>
</feature>
<reference evidence="2 3" key="1">
    <citation type="submission" date="2021-01" db="EMBL/GenBank/DDBJ databases">
        <title>Whole genome sequence of Paenibacillus sonchi LMG 24727 for comparative genomics.</title>
        <authorList>
            <person name="Lee G."/>
            <person name="Kim M.-J."/>
            <person name="Lim K."/>
            <person name="Shin J.-H."/>
        </authorList>
    </citation>
    <scope>NUCLEOTIDE SEQUENCE [LARGE SCALE GENOMIC DNA]</scope>
    <source>
        <strain evidence="2 3">LMG 24727</strain>
        <plasmid evidence="2 3">unnamed1</plasmid>
    </source>
</reference>
<dbReference type="Proteomes" id="UP000595841">
    <property type="component" value="Plasmid unnamed1"/>
</dbReference>
<gene>
    <name evidence="2" type="ORF">JI735_33830</name>
</gene>
<sequence length="200" mass="22427">MKPKTEAIRGKTIPWKLSNDEEQAILDWFNAQTVVVDSLRYLVQKEIAENGIRNLQQILPQKRTIESVRKLLHITEAPISSDLEDRIIDKGEALRNLDSVNQPIGSIVGRDNIMLSGRVSDGFELSRETKAVDSIHISVEHVNNSSLTETITDSIPKNIINDELLSVKSSAEDNNSSESVAQTPKKAKKQFSEEEMNSYL</sequence>
<keyword evidence="3" id="KW-1185">Reference proteome</keyword>
<dbReference type="KEGG" id="pson:JI735_33830"/>
<organism evidence="2 3">
    <name type="scientific">Paenibacillus sonchi</name>
    <dbReference type="NCBI Taxonomy" id="373687"/>
    <lineage>
        <taxon>Bacteria</taxon>
        <taxon>Bacillati</taxon>
        <taxon>Bacillota</taxon>
        <taxon>Bacilli</taxon>
        <taxon>Bacillales</taxon>
        <taxon>Paenibacillaceae</taxon>
        <taxon>Paenibacillus</taxon>
        <taxon>Paenibacillus sonchi group</taxon>
    </lineage>
</organism>
<protein>
    <submittedName>
        <fullName evidence="2">Uncharacterized protein</fullName>
    </submittedName>
</protein>
<feature type="region of interest" description="Disordered" evidence="1">
    <location>
        <begin position="170"/>
        <end position="200"/>
    </location>
</feature>
<evidence type="ECO:0000313" key="3">
    <source>
        <dbReference type="Proteomes" id="UP000595841"/>
    </source>
</evidence>